<evidence type="ECO:0000256" key="1">
    <source>
        <dbReference type="SAM" id="MobiDB-lite"/>
    </source>
</evidence>
<dbReference type="AlphaFoldDB" id="A0A644UJD0"/>
<gene>
    <name evidence="2" type="ORF">SDC9_24884</name>
</gene>
<name>A0A644UJD0_9ZZZZ</name>
<organism evidence="2">
    <name type="scientific">bioreactor metagenome</name>
    <dbReference type="NCBI Taxonomy" id="1076179"/>
    <lineage>
        <taxon>unclassified sequences</taxon>
        <taxon>metagenomes</taxon>
        <taxon>ecological metagenomes</taxon>
    </lineage>
</organism>
<proteinExistence type="predicted"/>
<accession>A0A644UJD0</accession>
<evidence type="ECO:0000313" key="2">
    <source>
        <dbReference type="EMBL" id="MPL79011.1"/>
    </source>
</evidence>
<reference evidence="2" key="1">
    <citation type="submission" date="2019-08" db="EMBL/GenBank/DDBJ databases">
        <authorList>
            <person name="Kucharzyk K."/>
            <person name="Murdoch R.W."/>
            <person name="Higgins S."/>
            <person name="Loffler F."/>
        </authorList>
    </citation>
    <scope>NUCLEOTIDE SEQUENCE</scope>
</reference>
<comment type="caution">
    <text evidence="2">The sequence shown here is derived from an EMBL/GenBank/DDBJ whole genome shotgun (WGS) entry which is preliminary data.</text>
</comment>
<feature type="compositionally biased region" description="Pro residues" evidence="1">
    <location>
        <begin position="133"/>
        <end position="145"/>
    </location>
</feature>
<protein>
    <submittedName>
        <fullName evidence="2">Uncharacterized protein</fullName>
    </submittedName>
</protein>
<dbReference type="EMBL" id="VSSQ01000122">
    <property type="protein sequence ID" value="MPL79011.1"/>
    <property type="molecule type" value="Genomic_DNA"/>
</dbReference>
<feature type="region of interest" description="Disordered" evidence="1">
    <location>
        <begin position="129"/>
        <end position="148"/>
    </location>
</feature>
<sequence length="270" mass="29816">MSDLKIEISDLLKELNERIEKISASGEAVSAIEADIVLSLLRRLYVKTEQLKDPLVREVVVKAEPVQYQAPVHEAPVKVPEFTPPAPPHIPGPPRMEEIPSVHQTAEPSAPVIPAQPVIAVVPPAEIHHVPEPETPVPAAPTQPPRRPEGMPDLFGTARDDRQKTGVPSVNERIHSAKNDLTLSDKMSLKPITDLKATIGINEKFQFVNELFDGSTEMYNQAIALLNNCSGQIEATSLFAGLQQRNGWDQENPVFLKLQEYVTRRYLVSG</sequence>